<dbReference type="Pfam" id="PF13966">
    <property type="entry name" value="zf-RVT"/>
    <property type="match status" value="1"/>
</dbReference>
<dbReference type="SUPFAM" id="SSF56672">
    <property type="entry name" value="DNA/RNA polymerases"/>
    <property type="match status" value="1"/>
</dbReference>
<dbReference type="Gene3D" id="3.60.10.10">
    <property type="entry name" value="Endonuclease/exonuclease/phosphatase"/>
    <property type="match status" value="1"/>
</dbReference>
<dbReference type="InterPro" id="IPR043502">
    <property type="entry name" value="DNA/RNA_pol_sf"/>
</dbReference>
<gene>
    <name evidence="2" type="ORF">KFK09_028813</name>
</gene>
<organism evidence="2 3">
    <name type="scientific">Dendrobium nobile</name>
    <name type="common">Orchid</name>
    <dbReference type="NCBI Taxonomy" id="94219"/>
    <lineage>
        <taxon>Eukaryota</taxon>
        <taxon>Viridiplantae</taxon>
        <taxon>Streptophyta</taxon>
        <taxon>Embryophyta</taxon>
        <taxon>Tracheophyta</taxon>
        <taxon>Spermatophyta</taxon>
        <taxon>Magnoliopsida</taxon>
        <taxon>Liliopsida</taxon>
        <taxon>Asparagales</taxon>
        <taxon>Orchidaceae</taxon>
        <taxon>Epidendroideae</taxon>
        <taxon>Malaxideae</taxon>
        <taxon>Dendrobiinae</taxon>
        <taxon>Dendrobium</taxon>
    </lineage>
</organism>
<keyword evidence="3" id="KW-1185">Reference proteome</keyword>
<dbReference type="SUPFAM" id="SSF56219">
    <property type="entry name" value="DNase I-like"/>
    <property type="match status" value="1"/>
</dbReference>
<dbReference type="OrthoDB" id="786283at2759"/>
<dbReference type="Proteomes" id="UP000829196">
    <property type="component" value="Unassembled WGS sequence"/>
</dbReference>
<dbReference type="PANTHER" id="PTHR31635:SF196">
    <property type="entry name" value="REVERSE TRANSCRIPTASE DOMAIN-CONTAINING PROTEIN-RELATED"/>
    <property type="match status" value="1"/>
</dbReference>
<dbReference type="PROSITE" id="PS50878">
    <property type="entry name" value="RT_POL"/>
    <property type="match status" value="1"/>
</dbReference>
<proteinExistence type="predicted"/>
<dbReference type="SMR" id="A0A8T3A4A7"/>
<name>A0A8T3A4A7_DENNO</name>
<evidence type="ECO:0000313" key="3">
    <source>
        <dbReference type="Proteomes" id="UP000829196"/>
    </source>
</evidence>
<dbReference type="Pfam" id="PF00078">
    <property type="entry name" value="RVT_1"/>
    <property type="match status" value="1"/>
</dbReference>
<dbReference type="AlphaFoldDB" id="A0A8T3A4A7"/>
<protein>
    <recommendedName>
        <fullName evidence="1">Reverse transcriptase domain-containing protein</fullName>
    </recommendedName>
</protein>
<feature type="domain" description="Reverse transcriptase" evidence="1">
    <location>
        <begin position="487"/>
        <end position="760"/>
    </location>
</feature>
<dbReference type="CDD" id="cd01650">
    <property type="entry name" value="RT_nLTR_like"/>
    <property type="match status" value="1"/>
</dbReference>
<sequence>MISQLACWNVRGFNNPGKIYACRNLISKHKLKFFCILEAKVQYSMLEDTWFINSHKLYENEGSCNNFNLASPGRIWVKWDSSQVSFNPTIITDQIIHGNIDLGIHSDFYISVIYAANSPEDRKSLWTSINDISLNMSKPWILMGDFNCCRYENEKIGGVPLPHSRMGDLNKTIFDNGLYDLSSVGLFYTWFNQQKDNPIHCKLDRVLVNTEWLDNFPNSYYIVDAPQSSDHSPLITHTDSIQFKPSRFLFKNFWSKMDGFRELVLDAFQSNPASSPIASFYSSLQSLKRMIKRKNWNSSNFIINGIEDLKTKQRNLLIEINNNPLDYTIISLLKDTNDRLSNYQNYWASWNLQRAKIKWLTHGEEDLGFLYAKIRSRKNINTLKVLSTPDGECSNHQEIARALVKHFNSLYNTPAPSNANICDTYIGNTLPPDFASFLDSPFSDEDIKSVVFSFSNGSSPGPDGYTAEFYKENWDLIGVKVCKAVKNFFSSSQMTKGAKATAITLIPKHSHANSISDYRPISLCNVFYKVVAKLLANRLKKVLPYIIHESQGGFIKDRSASDNIILASEILRDFNNSNNYFCAKLDIHKAFDSISRDFIICCLKNKGFTDKFIGWIKGCIYNVYFSICVNGSLEGFFNSSSGLRQGCPLSPLLFCIVMDNFSNRLMDKQKYNFKGYSSNGQEFNHLLYADDVLVFGKNSIQNAKNFKLIMEDFAKASALCFNPNKSTIIFSPRAGNTREICSILGISNMAESFTYLGIPISIKRLSASFFQPLLDKISGLLDGWKVKFLSMAGRIQFLKFSIANTLAYWIRGAIIPKSVCKFIDRICSRFLFHGNSNYKKMHLIAWTTVCSPKKAGGLGLPSINALYHSFTCSLIWRMLASNNALAVWYRGNYDSPWKPSPAGASKFWKLICSVARKIKSKLKLHITTNSSFSFYWDPWCNGMAIADIINPDCDIFVPVKNFIQDLNWRLSNDIPRIVKEEILKIDIGKQPSLDWDGLTKPINSKFLEDFYSDNPEISWHKYIWYKKNPLRFSIYSWMAIMGKLKTADILLKRNISTPIICSCCNNDHESHNHLFFECDYSFWVIKSLFPLMENFFMRPTLIQILEHLNLHQGFSNNVKNFCYLVISAAVYFIWMERNKRRFNDLWVSPLTLVFTIRKSIKLKVKSWKNFEILQNIFPEILY</sequence>
<dbReference type="EMBL" id="JAGYWB010000019">
    <property type="protein sequence ID" value="KAI0488972.1"/>
    <property type="molecule type" value="Genomic_DNA"/>
</dbReference>
<dbReference type="Pfam" id="PF03372">
    <property type="entry name" value="Exo_endo_phos"/>
    <property type="match status" value="1"/>
</dbReference>
<dbReference type="InterPro" id="IPR026960">
    <property type="entry name" value="RVT-Znf"/>
</dbReference>
<dbReference type="InterPro" id="IPR000477">
    <property type="entry name" value="RT_dom"/>
</dbReference>
<evidence type="ECO:0000259" key="1">
    <source>
        <dbReference type="PROSITE" id="PS50878"/>
    </source>
</evidence>
<comment type="caution">
    <text evidence="2">The sequence shown here is derived from an EMBL/GenBank/DDBJ whole genome shotgun (WGS) entry which is preliminary data.</text>
</comment>
<dbReference type="InterPro" id="IPR005135">
    <property type="entry name" value="Endo/exonuclease/phosphatase"/>
</dbReference>
<dbReference type="GO" id="GO:0003824">
    <property type="term" value="F:catalytic activity"/>
    <property type="evidence" value="ECO:0007669"/>
    <property type="project" value="InterPro"/>
</dbReference>
<evidence type="ECO:0000313" key="2">
    <source>
        <dbReference type="EMBL" id="KAI0488972.1"/>
    </source>
</evidence>
<dbReference type="PANTHER" id="PTHR31635">
    <property type="entry name" value="REVERSE TRANSCRIPTASE DOMAIN-CONTAINING PROTEIN-RELATED"/>
    <property type="match status" value="1"/>
</dbReference>
<dbReference type="InterPro" id="IPR036691">
    <property type="entry name" value="Endo/exonu/phosph_ase_sf"/>
</dbReference>
<reference evidence="2" key="1">
    <citation type="journal article" date="2022" name="Front. Genet.">
        <title>Chromosome-Scale Assembly of the Dendrobium nobile Genome Provides Insights Into the Molecular Mechanism of the Biosynthesis of the Medicinal Active Ingredient of Dendrobium.</title>
        <authorList>
            <person name="Xu Q."/>
            <person name="Niu S.-C."/>
            <person name="Li K.-L."/>
            <person name="Zheng P.-J."/>
            <person name="Zhang X.-J."/>
            <person name="Jia Y."/>
            <person name="Liu Y."/>
            <person name="Niu Y.-X."/>
            <person name="Yu L.-H."/>
            <person name="Chen D.-F."/>
            <person name="Zhang G.-Q."/>
        </authorList>
    </citation>
    <scope>NUCLEOTIDE SEQUENCE</scope>
    <source>
        <tissue evidence="2">Leaf</tissue>
    </source>
</reference>
<accession>A0A8T3A4A7</accession>